<dbReference type="Proteomes" id="UP001603978">
    <property type="component" value="Unassembled WGS sequence"/>
</dbReference>
<dbReference type="InterPro" id="IPR001365">
    <property type="entry name" value="A_deaminase_dom"/>
</dbReference>
<dbReference type="PANTHER" id="PTHR43114:SF6">
    <property type="entry name" value="ADENINE DEAMINASE"/>
    <property type="match status" value="1"/>
</dbReference>
<keyword evidence="4 8" id="KW-0378">Hydrolase</keyword>
<comment type="cofactor">
    <cofactor evidence="1">
        <name>Zn(2+)</name>
        <dbReference type="ChEBI" id="CHEBI:29105"/>
    </cofactor>
</comment>
<name>A0ABW7A710_9ACTN</name>
<feature type="compositionally biased region" description="Polar residues" evidence="6">
    <location>
        <begin position="1"/>
        <end position="11"/>
    </location>
</feature>
<sequence>MTASLQNSSSFAAPAAGSCSNHQWPSPGRSATLAPALAAVAGPRSAGRNDDQAAAPVVAGEVDPVAGHGFQLGGQPRYAPRISGGVPAGACFKVWDVRDVRLLPKAHLHVHLESTVRPETVRELGGPPEPDGAFANFREFADQRARVRELLRTAGHFRRIAVEFCEDEAAQGTRYVEVTFTAASHGERVGAPEMPLEAVLDGLAEGATRYGIASRVLLDHSRRRPVERLWRTFKLATRYDGVIGMGLAGDESYPLAPFAEVFDAARDAGLHLVHHAGEAAGAASIREALDLGHTERLGHGIRVLDDDALVAEVRSRGIPLEVCPTSNVLLGLVPSLAAHPLPRLRAAGLAVTINTDGETALAAEYVRLREVFGYGDAELAELARASIDASFAPEPLKAELRAGVDAWLAVP</sequence>
<dbReference type="Gene3D" id="3.20.20.140">
    <property type="entry name" value="Metal-dependent hydrolases"/>
    <property type="match status" value="1"/>
</dbReference>
<evidence type="ECO:0000259" key="7">
    <source>
        <dbReference type="Pfam" id="PF00962"/>
    </source>
</evidence>
<dbReference type="EMBL" id="JBICRM010000004">
    <property type="protein sequence ID" value="MFG1703127.1"/>
    <property type="molecule type" value="Genomic_DNA"/>
</dbReference>
<comment type="similarity">
    <text evidence="2">Belongs to the metallo-dependent hydrolases superfamily. Adenosine and AMP deaminases family.</text>
</comment>
<proteinExistence type="inferred from homology"/>
<dbReference type="RefSeq" id="WP_393163565.1">
    <property type="nucleotide sequence ID" value="NZ_JBICRM010000004.1"/>
</dbReference>
<feature type="domain" description="Adenosine deaminase" evidence="7">
    <location>
        <begin position="104"/>
        <end position="407"/>
    </location>
</feature>
<evidence type="ECO:0000256" key="1">
    <source>
        <dbReference type="ARBA" id="ARBA00001947"/>
    </source>
</evidence>
<dbReference type="InterPro" id="IPR006330">
    <property type="entry name" value="Ado/ade_deaminase"/>
</dbReference>
<evidence type="ECO:0000256" key="2">
    <source>
        <dbReference type="ARBA" id="ARBA00006676"/>
    </source>
</evidence>
<evidence type="ECO:0000256" key="6">
    <source>
        <dbReference type="SAM" id="MobiDB-lite"/>
    </source>
</evidence>
<dbReference type="NCBIfam" id="TIGR01430">
    <property type="entry name" value="aden_deam"/>
    <property type="match status" value="1"/>
</dbReference>
<dbReference type="PANTHER" id="PTHR43114">
    <property type="entry name" value="ADENINE DEAMINASE"/>
    <property type="match status" value="1"/>
</dbReference>
<accession>A0ABW7A710</accession>
<evidence type="ECO:0000313" key="8">
    <source>
        <dbReference type="EMBL" id="MFG1703127.1"/>
    </source>
</evidence>
<dbReference type="InterPro" id="IPR032466">
    <property type="entry name" value="Metal_Hydrolase"/>
</dbReference>
<protein>
    <submittedName>
        <fullName evidence="8">Adenosine deaminase</fullName>
        <ecNumber evidence="8">3.5.4.4</ecNumber>
    </submittedName>
</protein>
<dbReference type="SUPFAM" id="SSF51556">
    <property type="entry name" value="Metallo-dependent hydrolases"/>
    <property type="match status" value="1"/>
</dbReference>
<feature type="region of interest" description="Disordered" evidence="6">
    <location>
        <begin position="1"/>
        <end position="30"/>
    </location>
</feature>
<organism evidence="8 9">
    <name type="scientific">Nonomuraea marmarensis</name>
    <dbReference type="NCBI Taxonomy" id="3351344"/>
    <lineage>
        <taxon>Bacteria</taxon>
        <taxon>Bacillati</taxon>
        <taxon>Actinomycetota</taxon>
        <taxon>Actinomycetes</taxon>
        <taxon>Streptosporangiales</taxon>
        <taxon>Streptosporangiaceae</taxon>
        <taxon>Nonomuraea</taxon>
    </lineage>
</organism>
<comment type="caution">
    <text evidence="8">The sequence shown here is derived from an EMBL/GenBank/DDBJ whole genome shotgun (WGS) entry which is preliminary data.</text>
</comment>
<evidence type="ECO:0000313" key="9">
    <source>
        <dbReference type="Proteomes" id="UP001603978"/>
    </source>
</evidence>
<gene>
    <name evidence="8" type="primary">add</name>
    <name evidence="8" type="ORF">ACFLIM_08030</name>
</gene>
<evidence type="ECO:0000256" key="3">
    <source>
        <dbReference type="ARBA" id="ARBA00022723"/>
    </source>
</evidence>
<keyword evidence="5" id="KW-0862">Zinc</keyword>
<keyword evidence="3" id="KW-0479">Metal-binding</keyword>
<evidence type="ECO:0000256" key="4">
    <source>
        <dbReference type="ARBA" id="ARBA00022801"/>
    </source>
</evidence>
<keyword evidence="9" id="KW-1185">Reference proteome</keyword>
<dbReference type="EC" id="3.5.4.4" evidence="8"/>
<dbReference type="Pfam" id="PF00962">
    <property type="entry name" value="A_deaminase"/>
    <property type="match status" value="1"/>
</dbReference>
<evidence type="ECO:0000256" key="5">
    <source>
        <dbReference type="ARBA" id="ARBA00022833"/>
    </source>
</evidence>
<reference evidence="8 9" key="1">
    <citation type="submission" date="2024-10" db="EMBL/GenBank/DDBJ databases">
        <authorList>
            <person name="Topkara A.R."/>
            <person name="Saygin H."/>
        </authorList>
    </citation>
    <scope>NUCLEOTIDE SEQUENCE [LARGE SCALE GENOMIC DNA]</scope>
    <source>
        <strain evidence="8 9">M3C6</strain>
    </source>
</reference>
<dbReference type="GO" id="GO:0016787">
    <property type="term" value="F:hydrolase activity"/>
    <property type="evidence" value="ECO:0007669"/>
    <property type="project" value="UniProtKB-KW"/>
</dbReference>